<dbReference type="EMBL" id="BK014776">
    <property type="protein sequence ID" value="DAD75191.1"/>
    <property type="molecule type" value="Genomic_DNA"/>
</dbReference>
<evidence type="ECO:0000313" key="1">
    <source>
        <dbReference type="EMBL" id="DAD75191.1"/>
    </source>
</evidence>
<sequence>MTMVTMRPNGAVTPDGGDPPRLTKYFLDLGLTSNRMLAASSQAQADNMVEAMRSTGFPASTQRPLYVFRTDLGGLTAHDGTRWTNLVAQESLKGKITPANGWTCSIEGGLRTGRLCTAMILCSPVASTWFYKYSPQTVGVLPAELSSVSGARFTLPGEGPAMYLDIDKHNLTLTTTSDKYVAPQRIWASMVWHI</sequence>
<proteinExistence type="predicted"/>
<accession>A0A8S5LZF7</accession>
<name>A0A8S5LZF7_9CAUD</name>
<protein>
    <submittedName>
        <fullName evidence="1">Uncharacterized protein</fullName>
    </submittedName>
</protein>
<organism evidence="1">
    <name type="scientific">Siphoviridae sp. ctvGX2</name>
    <dbReference type="NCBI Taxonomy" id="2826512"/>
    <lineage>
        <taxon>Viruses</taxon>
        <taxon>Duplodnaviria</taxon>
        <taxon>Heunggongvirae</taxon>
        <taxon>Uroviricota</taxon>
        <taxon>Caudoviricetes</taxon>
    </lineage>
</organism>
<reference evidence="1" key="1">
    <citation type="journal article" date="2021" name="Proc. Natl. Acad. Sci. U.S.A.">
        <title>A Catalog of Tens of Thousands of Viruses from Human Metagenomes Reveals Hidden Associations with Chronic Diseases.</title>
        <authorList>
            <person name="Tisza M.J."/>
            <person name="Buck C.B."/>
        </authorList>
    </citation>
    <scope>NUCLEOTIDE SEQUENCE</scope>
    <source>
        <strain evidence="1">CtvGX2</strain>
    </source>
</reference>